<keyword evidence="7 8" id="KW-0472">Membrane</keyword>
<evidence type="ECO:0000256" key="1">
    <source>
        <dbReference type="ARBA" id="ARBA00004651"/>
    </source>
</evidence>
<evidence type="ECO:0000256" key="5">
    <source>
        <dbReference type="ARBA" id="ARBA00022692"/>
    </source>
</evidence>
<dbReference type="EMBL" id="BARU01033225">
    <property type="protein sequence ID" value="GAH64972.1"/>
    <property type="molecule type" value="Genomic_DNA"/>
</dbReference>
<keyword evidence="5 8" id="KW-0812">Transmembrane</keyword>
<evidence type="ECO:0000256" key="3">
    <source>
        <dbReference type="ARBA" id="ARBA00022475"/>
    </source>
</evidence>
<dbReference type="PANTHER" id="PTHR32196:SF21">
    <property type="entry name" value="ABC TRANSPORTER PERMEASE PROTEIN YPHD-RELATED"/>
    <property type="match status" value="1"/>
</dbReference>
<dbReference type="PANTHER" id="PTHR32196">
    <property type="entry name" value="ABC TRANSPORTER PERMEASE PROTEIN YPHD-RELATED-RELATED"/>
    <property type="match status" value="1"/>
</dbReference>
<evidence type="ECO:0000313" key="9">
    <source>
        <dbReference type="EMBL" id="GAH64972.1"/>
    </source>
</evidence>
<feature type="transmembrane region" description="Helical" evidence="8">
    <location>
        <begin position="80"/>
        <end position="100"/>
    </location>
</feature>
<gene>
    <name evidence="9" type="ORF">S03H2_52309</name>
</gene>
<evidence type="ECO:0000256" key="7">
    <source>
        <dbReference type="ARBA" id="ARBA00023136"/>
    </source>
</evidence>
<dbReference type="InterPro" id="IPR001851">
    <property type="entry name" value="ABC_transp_permease"/>
</dbReference>
<name>X1H6I3_9ZZZZ</name>
<evidence type="ECO:0000256" key="2">
    <source>
        <dbReference type="ARBA" id="ARBA00022448"/>
    </source>
</evidence>
<accession>X1H6I3</accession>
<keyword evidence="6 8" id="KW-1133">Transmembrane helix</keyword>
<dbReference type="GO" id="GO:0022857">
    <property type="term" value="F:transmembrane transporter activity"/>
    <property type="evidence" value="ECO:0007669"/>
    <property type="project" value="InterPro"/>
</dbReference>
<protein>
    <recommendedName>
        <fullName evidence="10">ABC transporter permease</fullName>
    </recommendedName>
</protein>
<sequence length="187" mass="20194">ISVVVTGGKTLTGFPEQLSVIGHQTVVGIPISFIILVALGVLIYVILKYTTFGFKARMLGTNPTAAKFSGINSKSITMKIYILSGILGAIAGIIVMSRINSVAYEYGTRTYILLTLLISVLGGISPGFGNVIGILLATFILQVMSTGFHMLLLGVRGSSFFKDFSWGTLLIVFLIIDYFLHHRGRTE</sequence>
<keyword evidence="4" id="KW-0997">Cell inner membrane</keyword>
<feature type="transmembrane region" description="Helical" evidence="8">
    <location>
        <begin position="106"/>
        <end position="124"/>
    </location>
</feature>
<feature type="transmembrane region" description="Helical" evidence="8">
    <location>
        <begin position="131"/>
        <end position="152"/>
    </location>
</feature>
<keyword evidence="2" id="KW-0813">Transport</keyword>
<proteinExistence type="predicted"/>
<feature type="non-terminal residue" evidence="9">
    <location>
        <position position="1"/>
    </location>
</feature>
<dbReference type="AlphaFoldDB" id="X1H6I3"/>
<feature type="transmembrane region" description="Helical" evidence="8">
    <location>
        <begin position="164"/>
        <end position="180"/>
    </location>
</feature>
<organism evidence="9">
    <name type="scientific">marine sediment metagenome</name>
    <dbReference type="NCBI Taxonomy" id="412755"/>
    <lineage>
        <taxon>unclassified sequences</taxon>
        <taxon>metagenomes</taxon>
        <taxon>ecological metagenomes</taxon>
    </lineage>
</organism>
<evidence type="ECO:0008006" key="10">
    <source>
        <dbReference type="Google" id="ProtNLM"/>
    </source>
</evidence>
<feature type="transmembrane region" description="Helical" evidence="8">
    <location>
        <begin position="27"/>
        <end position="47"/>
    </location>
</feature>
<comment type="caution">
    <text evidence="9">The sequence shown here is derived from an EMBL/GenBank/DDBJ whole genome shotgun (WGS) entry which is preliminary data.</text>
</comment>
<reference evidence="9" key="1">
    <citation type="journal article" date="2014" name="Front. Microbiol.">
        <title>High frequency of phylogenetically diverse reductive dehalogenase-homologous genes in deep subseafloor sedimentary metagenomes.</title>
        <authorList>
            <person name="Kawai M."/>
            <person name="Futagami T."/>
            <person name="Toyoda A."/>
            <person name="Takaki Y."/>
            <person name="Nishi S."/>
            <person name="Hori S."/>
            <person name="Arai W."/>
            <person name="Tsubouchi T."/>
            <person name="Morono Y."/>
            <person name="Uchiyama I."/>
            <person name="Ito T."/>
            <person name="Fujiyama A."/>
            <person name="Inagaki F."/>
            <person name="Takami H."/>
        </authorList>
    </citation>
    <scope>NUCLEOTIDE SEQUENCE</scope>
    <source>
        <strain evidence="9">Expedition CK06-06</strain>
    </source>
</reference>
<evidence type="ECO:0000256" key="4">
    <source>
        <dbReference type="ARBA" id="ARBA00022519"/>
    </source>
</evidence>
<evidence type="ECO:0000256" key="8">
    <source>
        <dbReference type="SAM" id="Phobius"/>
    </source>
</evidence>
<evidence type="ECO:0000256" key="6">
    <source>
        <dbReference type="ARBA" id="ARBA00022989"/>
    </source>
</evidence>
<comment type="subcellular location">
    <subcellularLocation>
        <location evidence="1">Cell membrane</location>
        <topology evidence="1">Multi-pass membrane protein</topology>
    </subcellularLocation>
</comment>
<dbReference type="Pfam" id="PF02653">
    <property type="entry name" value="BPD_transp_2"/>
    <property type="match status" value="1"/>
</dbReference>
<dbReference type="GO" id="GO:0005886">
    <property type="term" value="C:plasma membrane"/>
    <property type="evidence" value="ECO:0007669"/>
    <property type="project" value="UniProtKB-SubCell"/>
</dbReference>
<keyword evidence="3" id="KW-1003">Cell membrane</keyword>